<keyword evidence="3" id="KW-1185">Reference proteome</keyword>
<dbReference type="InterPro" id="IPR005162">
    <property type="entry name" value="Retrotrans_gag_dom"/>
</dbReference>
<reference evidence="2 3" key="1">
    <citation type="submission" date="2023-10" db="EMBL/GenBank/DDBJ databases">
        <title>Genome-Wide Identification Analysis in wild type Solanum Pinnatisectum Reveals Some Genes Defensing Phytophthora Infestans.</title>
        <authorList>
            <person name="Sun C."/>
        </authorList>
    </citation>
    <scope>NUCLEOTIDE SEQUENCE [LARGE SCALE GENOMIC DNA]</scope>
    <source>
        <strain evidence="2">LQN</strain>
        <tissue evidence="2">Leaf</tissue>
    </source>
</reference>
<dbReference type="EMBL" id="JAWPEI010000008">
    <property type="protein sequence ID" value="KAK4718134.1"/>
    <property type="molecule type" value="Genomic_DNA"/>
</dbReference>
<name>A0AAV9KXP2_9SOLN</name>
<evidence type="ECO:0000259" key="1">
    <source>
        <dbReference type="Pfam" id="PF03732"/>
    </source>
</evidence>
<evidence type="ECO:0000313" key="3">
    <source>
        <dbReference type="Proteomes" id="UP001311915"/>
    </source>
</evidence>
<protein>
    <recommendedName>
        <fullName evidence="1">Retrotransposon gag domain-containing protein</fullName>
    </recommendedName>
</protein>
<evidence type="ECO:0000313" key="2">
    <source>
        <dbReference type="EMBL" id="KAK4718134.1"/>
    </source>
</evidence>
<dbReference type="Proteomes" id="UP001311915">
    <property type="component" value="Unassembled WGS sequence"/>
</dbReference>
<dbReference type="AlphaFoldDB" id="A0AAV9KXP2"/>
<proteinExistence type="predicted"/>
<gene>
    <name evidence="2" type="ORF">R3W88_016472</name>
</gene>
<accession>A0AAV9KXP2</accession>
<feature type="domain" description="Retrotransposon gag" evidence="1">
    <location>
        <begin position="84"/>
        <end position="161"/>
    </location>
</feature>
<comment type="caution">
    <text evidence="2">The sequence shown here is derived from an EMBL/GenBank/DDBJ whole genome shotgun (WGS) entry which is preliminary data.</text>
</comment>
<organism evidence="2 3">
    <name type="scientific">Solanum pinnatisectum</name>
    <name type="common">tansyleaf nightshade</name>
    <dbReference type="NCBI Taxonomy" id="50273"/>
    <lineage>
        <taxon>Eukaryota</taxon>
        <taxon>Viridiplantae</taxon>
        <taxon>Streptophyta</taxon>
        <taxon>Embryophyta</taxon>
        <taxon>Tracheophyta</taxon>
        <taxon>Spermatophyta</taxon>
        <taxon>Magnoliopsida</taxon>
        <taxon>eudicotyledons</taxon>
        <taxon>Gunneridae</taxon>
        <taxon>Pentapetalae</taxon>
        <taxon>asterids</taxon>
        <taxon>lamiids</taxon>
        <taxon>Solanales</taxon>
        <taxon>Solanaceae</taxon>
        <taxon>Solanoideae</taxon>
        <taxon>Solaneae</taxon>
        <taxon>Solanum</taxon>
    </lineage>
</organism>
<sequence>MGGWIRVDFDQEMNIQCLDIADYAAKHKMAQTEMEVIRKENEDLRGEVLLLHWASAKELENFLWDVENYFKATKVSDGEKVSVTTMYLGNDAKVWWRTRVDEVESGKLKTQFLPSNLSWLARDRLRRLKQSNTVKAYVKEFSSLMINIGNMVEEDKLHYFISRRQNVQTLNSAIVAADKLADFDEGDDPRDASHFK</sequence>
<dbReference type="Pfam" id="PF03732">
    <property type="entry name" value="Retrotrans_gag"/>
    <property type="match status" value="1"/>
</dbReference>